<feature type="transmembrane region" description="Helical" evidence="3">
    <location>
        <begin position="123"/>
        <end position="139"/>
    </location>
</feature>
<dbReference type="AlphaFoldDB" id="A0A512DNV5"/>
<keyword evidence="3" id="KW-0472">Membrane</keyword>
<organism evidence="4 5">
    <name type="scientific">Skermanella aerolata</name>
    <dbReference type="NCBI Taxonomy" id="393310"/>
    <lineage>
        <taxon>Bacteria</taxon>
        <taxon>Pseudomonadati</taxon>
        <taxon>Pseudomonadota</taxon>
        <taxon>Alphaproteobacteria</taxon>
        <taxon>Rhodospirillales</taxon>
        <taxon>Azospirillaceae</taxon>
        <taxon>Skermanella</taxon>
    </lineage>
</organism>
<feature type="transmembrane region" description="Helical" evidence="3">
    <location>
        <begin position="145"/>
        <end position="167"/>
    </location>
</feature>
<dbReference type="InterPro" id="IPR000462">
    <property type="entry name" value="CDP-OH_P_trans"/>
</dbReference>
<dbReference type="GO" id="GO:0008654">
    <property type="term" value="P:phospholipid biosynthetic process"/>
    <property type="evidence" value="ECO:0007669"/>
    <property type="project" value="InterPro"/>
</dbReference>
<comment type="similarity">
    <text evidence="2">Belongs to the CDP-alcohol phosphatidyltransferase class-I family.</text>
</comment>
<comment type="caution">
    <text evidence="4">The sequence shown here is derived from an EMBL/GenBank/DDBJ whole genome shotgun (WGS) entry which is preliminary data.</text>
</comment>
<proteinExistence type="inferred from homology"/>
<keyword evidence="5" id="KW-1185">Reference proteome</keyword>
<dbReference type="EMBL" id="BJYZ01000009">
    <property type="protein sequence ID" value="GEO38162.1"/>
    <property type="molecule type" value="Genomic_DNA"/>
</dbReference>
<reference evidence="4 5" key="1">
    <citation type="submission" date="2019-07" db="EMBL/GenBank/DDBJ databases">
        <title>Whole genome shotgun sequence of Skermanella aerolata NBRC 106429.</title>
        <authorList>
            <person name="Hosoyama A."/>
            <person name="Uohara A."/>
            <person name="Ohji S."/>
            <person name="Ichikawa N."/>
        </authorList>
    </citation>
    <scope>NUCLEOTIDE SEQUENCE [LARGE SCALE GENOMIC DNA]</scope>
    <source>
        <strain evidence="4 5">NBRC 106429</strain>
    </source>
</reference>
<name>A0A512DNV5_9PROT</name>
<evidence type="ECO:0000313" key="5">
    <source>
        <dbReference type="Proteomes" id="UP000321523"/>
    </source>
</evidence>
<evidence type="ECO:0000256" key="1">
    <source>
        <dbReference type="ARBA" id="ARBA00022679"/>
    </source>
</evidence>
<dbReference type="InterPro" id="IPR043130">
    <property type="entry name" value="CDP-OH_PTrfase_TM_dom"/>
</dbReference>
<protein>
    <submittedName>
        <fullName evidence="4">Membrane protein</fullName>
    </submittedName>
</protein>
<feature type="transmembrane region" description="Helical" evidence="3">
    <location>
        <begin position="179"/>
        <end position="197"/>
    </location>
</feature>
<keyword evidence="1 2" id="KW-0808">Transferase</keyword>
<accession>A0A512DNV5</accession>
<feature type="transmembrane region" description="Helical" evidence="3">
    <location>
        <begin position="28"/>
        <end position="46"/>
    </location>
</feature>
<evidence type="ECO:0000256" key="2">
    <source>
        <dbReference type="RuleBase" id="RU003750"/>
    </source>
</evidence>
<evidence type="ECO:0000256" key="3">
    <source>
        <dbReference type="SAM" id="Phobius"/>
    </source>
</evidence>
<keyword evidence="3" id="KW-1133">Transmembrane helix</keyword>
<feature type="transmembrane region" description="Helical" evidence="3">
    <location>
        <begin position="85"/>
        <end position="103"/>
    </location>
</feature>
<dbReference type="GO" id="GO:0016020">
    <property type="term" value="C:membrane"/>
    <property type="evidence" value="ECO:0007669"/>
    <property type="project" value="InterPro"/>
</dbReference>
<feature type="transmembrane region" description="Helical" evidence="3">
    <location>
        <begin position="203"/>
        <end position="224"/>
    </location>
</feature>
<dbReference type="InterPro" id="IPR048254">
    <property type="entry name" value="CDP_ALCOHOL_P_TRANSF_CS"/>
</dbReference>
<sequence length="232" mass="24565">MHTVVGGLVTIGAASMLAGHGGLPEIYTGYVAVCYALVAVLSLIHLDKHAPHAHFGSANRITLARGMVASLLGGTVPVVTGLDTGTLWAASAAALLALVLDGVDGWIARRSRMASRYGQHLDINFDTLMMGIMALLAWQSGKAEVWVLAIGLARYVFVAAGWVWPWLNAELPFSQRRRVICVVQIAVLLVCLTPLMVQPLSSLAAAAALGLLLFSFTVDTLWLVKNGAGKPK</sequence>
<dbReference type="Gene3D" id="1.20.120.1760">
    <property type="match status" value="1"/>
</dbReference>
<feature type="transmembrane region" description="Helical" evidence="3">
    <location>
        <begin position="58"/>
        <end position="79"/>
    </location>
</feature>
<dbReference type="GO" id="GO:0016780">
    <property type="term" value="F:phosphotransferase activity, for other substituted phosphate groups"/>
    <property type="evidence" value="ECO:0007669"/>
    <property type="project" value="InterPro"/>
</dbReference>
<dbReference type="PROSITE" id="PS00379">
    <property type="entry name" value="CDP_ALCOHOL_P_TRANSF"/>
    <property type="match status" value="1"/>
</dbReference>
<keyword evidence="3" id="KW-0812">Transmembrane</keyword>
<dbReference type="Pfam" id="PF01066">
    <property type="entry name" value="CDP-OH_P_transf"/>
    <property type="match status" value="1"/>
</dbReference>
<evidence type="ECO:0000313" key="4">
    <source>
        <dbReference type="EMBL" id="GEO38162.1"/>
    </source>
</evidence>
<dbReference type="Proteomes" id="UP000321523">
    <property type="component" value="Unassembled WGS sequence"/>
</dbReference>
<gene>
    <name evidence="4" type="ORF">SAE02_23100</name>
</gene>